<keyword evidence="1" id="KW-0472">Membrane</keyword>
<evidence type="ECO:0000313" key="2">
    <source>
        <dbReference type="EMBL" id="WWD80843.1"/>
    </source>
</evidence>
<feature type="transmembrane region" description="Helical" evidence="1">
    <location>
        <begin position="12"/>
        <end position="30"/>
    </location>
</feature>
<dbReference type="AlphaFoldDB" id="A0A5C7FL60"/>
<feature type="transmembrane region" description="Helical" evidence="1">
    <location>
        <begin position="84"/>
        <end position="101"/>
    </location>
</feature>
<dbReference type="OrthoDB" id="2440835at2"/>
<gene>
    <name evidence="2" type="ORF">FTX54_004595</name>
</gene>
<organism evidence="2 3">
    <name type="scientific">Alkalicoccus halolimnae</name>
    <dbReference type="NCBI Taxonomy" id="1667239"/>
    <lineage>
        <taxon>Bacteria</taxon>
        <taxon>Bacillati</taxon>
        <taxon>Bacillota</taxon>
        <taxon>Bacilli</taxon>
        <taxon>Bacillales</taxon>
        <taxon>Bacillaceae</taxon>
        <taxon>Alkalicoccus</taxon>
    </lineage>
</organism>
<feature type="transmembrane region" description="Helical" evidence="1">
    <location>
        <begin position="137"/>
        <end position="162"/>
    </location>
</feature>
<feature type="transmembrane region" description="Helical" evidence="1">
    <location>
        <begin position="113"/>
        <end position="131"/>
    </location>
</feature>
<dbReference type="KEGG" id="ahal:FTX54_004595"/>
<evidence type="ECO:0000313" key="3">
    <source>
        <dbReference type="Proteomes" id="UP000321816"/>
    </source>
</evidence>
<protein>
    <submittedName>
        <fullName evidence="2">Uncharacterized protein</fullName>
    </submittedName>
</protein>
<accession>A0A5C7FL60</accession>
<evidence type="ECO:0000256" key="1">
    <source>
        <dbReference type="SAM" id="Phobius"/>
    </source>
</evidence>
<feature type="transmembrane region" description="Helical" evidence="1">
    <location>
        <begin position="51"/>
        <end position="72"/>
    </location>
</feature>
<dbReference type="RefSeq" id="WP_147803235.1">
    <property type="nucleotide sequence ID" value="NZ_CP144914.1"/>
</dbReference>
<keyword evidence="1" id="KW-0812">Transmembrane</keyword>
<reference evidence="2 3" key="1">
    <citation type="submission" date="2024-01" db="EMBL/GenBank/DDBJ databases">
        <title>Complete Genome Sequence of Alkalicoccus halolimnae BZ-SZ-XJ29T, a Moderately Halophilic Bacterium Isolated from a Salt Lake.</title>
        <authorList>
            <person name="Zhao B."/>
        </authorList>
    </citation>
    <scope>NUCLEOTIDE SEQUENCE [LARGE SCALE GENOMIC DNA]</scope>
    <source>
        <strain evidence="2 3">BZ-SZ-XJ29</strain>
    </source>
</reference>
<keyword evidence="1" id="KW-1133">Transmembrane helix</keyword>
<dbReference type="EMBL" id="CP144914">
    <property type="protein sequence ID" value="WWD80843.1"/>
    <property type="molecule type" value="Genomic_DNA"/>
</dbReference>
<name>A0A5C7FL60_9BACI</name>
<sequence>MNQGWTIGPFTLSFAVLAAAAAFAGAAAYIKYGSPYQGKENRQLREVLYNAFAFGLIIYLFGSAVFMLPRLFTDPMAVLSYPSGFQELLLAGASAAVYLFYSVKKYHLKGKEVLGAFLTVIITAEMIFVLFMPPAGSFFSCCFSTGPLMPFFSYLSAGAYFAGA</sequence>
<dbReference type="Proteomes" id="UP000321816">
    <property type="component" value="Chromosome"/>
</dbReference>
<proteinExistence type="predicted"/>
<keyword evidence="3" id="KW-1185">Reference proteome</keyword>